<evidence type="ECO:0000256" key="3">
    <source>
        <dbReference type="ARBA" id="ARBA00022692"/>
    </source>
</evidence>
<proteinExistence type="predicted"/>
<keyword evidence="4 6" id="KW-1133">Transmembrane helix</keyword>
<dbReference type="InterPro" id="IPR022781">
    <property type="entry name" value="Flagellar_biosynth_FliO"/>
</dbReference>
<keyword evidence="3 6" id="KW-0812">Transmembrane</keyword>
<keyword evidence="2" id="KW-1003">Cell membrane</keyword>
<name>A0ABT9V768_9BACL</name>
<keyword evidence="8" id="KW-0969">Cilium</keyword>
<dbReference type="RefSeq" id="WP_307151302.1">
    <property type="nucleotide sequence ID" value="NZ_JAUSTU010000015.1"/>
</dbReference>
<accession>A0ABT9V768</accession>
<protein>
    <submittedName>
        <fullName evidence="8">Flagellar protein FliO/FliZ</fullName>
    </submittedName>
</protein>
<dbReference type="Proteomes" id="UP001231362">
    <property type="component" value="Unassembled WGS sequence"/>
</dbReference>
<sequence>MQSIRSFMKVLLLLFIVLVGAGTSVHAEQLNSVKDCIEHPESCSEKDQAPKQDKADHNQNDVSTVGLTAWDFAKMIFATLFVIALLYFLLKFINKKSHGYKESQIIQNIGGTSLGANRSVQMVKVGERVLIIGVGENIQLLKEIEDEEEARQIILDYNNKMEQLMSPSDIVTKLIKRTSTLNNKKNEKENSAFPSILKKQLDTITKERKKLLNEMEKKGPEER</sequence>
<reference evidence="8 9" key="1">
    <citation type="submission" date="2023-07" db="EMBL/GenBank/DDBJ databases">
        <title>Genomic Encyclopedia of Type Strains, Phase IV (KMG-IV): sequencing the most valuable type-strain genomes for metagenomic binning, comparative biology and taxonomic classification.</title>
        <authorList>
            <person name="Goeker M."/>
        </authorList>
    </citation>
    <scope>NUCLEOTIDE SEQUENCE [LARGE SCALE GENOMIC DNA]</scope>
    <source>
        <strain evidence="8 9">DSM 23948</strain>
    </source>
</reference>
<keyword evidence="9" id="KW-1185">Reference proteome</keyword>
<organism evidence="8 9">
    <name type="scientific">Anoxybacillus andreesenii</name>
    <dbReference type="NCBI Taxonomy" id="1325932"/>
    <lineage>
        <taxon>Bacteria</taxon>
        <taxon>Bacillati</taxon>
        <taxon>Bacillota</taxon>
        <taxon>Bacilli</taxon>
        <taxon>Bacillales</taxon>
        <taxon>Anoxybacillaceae</taxon>
        <taxon>Anoxybacillus</taxon>
    </lineage>
</organism>
<evidence type="ECO:0000313" key="9">
    <source>
        <dbReference type="Proteomes" id="UP001231362"/>
    </source>
</evidence>
<keyword evidence="8" id="KW-0966">Cell projection</keyword>
<evidence type="ECO:0000256" key="5">
    <source>
        <dbReference type="ARBA" id="ARBA00023136"/>
    </source>
</evidence>
<evidence type="ECO:0000313" key="8">
    <source>
        <dbReference type="EMBL" id="MDQ0156803.1"/>
    </source>
</evidence>
<evidence type="ECO:0000256" key="1">
    <source>
        <dbReference type="ARBA" id="ARBA00004236"/>
    </source>
</evidence>
<evidence type="ECO:0000256" key="7">
    <source>
        <dbReference type="SAM" id="SignalP"/>
    </source>
</evidence>
<evidence type="ECO:0000256" key="4">
    <source>
        <dbReference type="ARBA" id="ARBA00022989"/>
    </source>
</evidence>
<keyword evidence="8" id="KW-0282">Flagellum</keyword>
<comment type="subcellular location">
    <subcellularLocation>
        <location evidence="1">Cell membrane</location>
    </subcellularLocation>
</comment>
<dbReference type="EMBL" id="JAUSTU010000015">
    <property type="protein sequence ID" value="MDQ0156803.1"/>
    <property type="molecule type" value="Genomic_DNA"/>
</dbReference>
<keyword evidence="5 6" id="KW-0472">Membrane</keyword>
<feature type="transmembrane region" description="Helical" evidence="6">
    <location>
        <begin position="72"/>
        <end position="90"/>
    </location>
</feature>
<evidence type="ECO:0000256" key="2">
    <source>
        <dbReference type="ARBA" id="ARBA00022475"/>
    </source>
</evidence>
<dbReference type="Pfam" id="PF04347">
    <property type="entry name" value="FliO"/>
    <property type="match status" value="1"/>
</dbReference>
<keyword evidence="7" id="KW-0732">Signal</keyword>
<comment type="caution">
    <text evidence="8">The sequence shown here is derived from an EMBL/GenBank/DDBJ whole genome shotgun (WGS) entry which is preliminary data.</text>
</comment>
<feature type="chain" id="PRO_5045919634" evidence="7">
    <location>
        <begin position="28"/>
        <end position="223"/>
    </location>
</feature>
<gene>
    <name evidence="8" type="ORF">J2S07_003126</name>
</gene>
<feature type="signal peptide" evidence="7">
    <location>
        <begin position="1"/>
        <end position="27"/>
    </location>
</feature>
<evidence type="ECO:0000256" key="6">
    <source>
        <dbReference type="SAM" id="Phobius"/>
    </source>
</evidence>